<dbReference type="Pfam" id="PF07386">
    <property type="entry name" value="DUF1499"/>
    <property type="match status" value="1"/>
</dbReference>
<gene>
    <name evidence="1" type="ORF">BCF53_10942</name>
</gene>
<proteinExistence type="predicted"/>
<comment type="caution">
    <text evidence="1">The sequence shown here is derived from an EMBL/GenBank/DDBJ whole genome shotgun (WGS) entry which is preliminary data.</text>
</comment>
<keyword evidence="2" id="KW-1185">Reference proteome</keyword>
<protein>
    <submittedName>
        <fullName evidence="1">Uncharacterized protein (DUF1499 family)</fullName>
    </submittedName>
</protein>
<sequence length="149" mass="16653">MTIALIIFVVFIAANFGRIYYQNVQVPQLGVENGQLKPVSKKPNNVSSQAEDEEKKVATLPVKATTAETMSALKQAVNQYGGATVKTETEDYLYVIFTTDLMKYHDDVEFWIDETNGVVHFRSASRAGYSDMGLNRKRYDALAELYAGL</sequence>
<evidence type="ECO:0000313" key="1">
    <source>
        <dbReference type="EMBL" id="TCS40333.1"/>
    </source>
</evidence>
<dbReference type="EMBL" id="SLZR01000009">
    <property type="protein sequence ID" value="TCS40333.1"/>
    <property type="molecule type" value="Genomic_DNA"/>
</dbReference>
<dbReference type="Proteomes" id="UP000295793">
    <property type="component" value="Unassembled WGS sequence"/>
</dbReference>
<dbReference type="PANTHER" id="PTHR34801">
    <property type="entry name" value="EXPRESSED PROTEIN"/>
    <property type="match status" value="1"/>
</dbReference>
<dbReference type="PANTHER" id="PTHR34801:SF6">
    <property type="entry name" value="SLL1620 PROTEIN"/>
    <property type="match status" value="1"/>
</dbReference>
<dbReference type="AlphaFoldDB" id="A0A4R3I6B3"/>
<organism evidence="1 2">
    <name type="scientific">Reinekea marinisedimentorum</name>
    <dbReference type="NCBI Taxonomy" id="230495"/>
    <lineage>
        <taxon>Bacteria</taxon>
        <taxon>Pseudomonadati</taxon>
        <taxon>Pseudomonadota</taxon>
        <taxon>Gammaproteobacteria</taxon>
        <taxon>Oceanospirillales</taxon>
        <taxon>Saccharospirillaceae</taxon>
        <taxon>Reinekea</taxon>
    </lineage>
</organism>
<name>A0A4R3I6B3_9GAMM</name>
<dbReference type="OrthoDB" id="9793534at2"/>
<accession>A0A4R3I6B3</accession>
<dbReference type="PIRSF" id="PIRSF026426">
    <property type="entry name" value="DUF1499"/>
    <property type="match status" value="1"/>
</dbReference>
<evidence type="ECO:0000313" key="2">
    <source>
        <dbReference type="Proteomes" id="UP000295793"/>
    </source>
</evidence>
<dbReference type="InterPro" id="IPR010865">
    <property type="entry name" value="DUF1499"/>
</dbReference>
<reference evidence="1 2" key="1">
    <citation type="submission" date="2019-03" db="EMBL/GenBank/DDBJ databases">
        <title>Genomic Encyclopedia of Archaeal and Bacterial Type Strains, Phase II (KMG-II): from individual species to whole genera.</title>
        <authorList>
            <person name="Goeker M."/>
        </authorList>
    </citation>
    <scope>NUCLEOTIDE SEQUENCE [LARGE SCALE GENOMIC DNA]</scope>
    <source>
        <strain evidence="1 2">DSM 15388</strain>
    </source>
</reference>